<dbReference type="CDD" id="cd01335">
    <property type="entry name" value="Radical_SAM"/>
    <property type="match status" value="1"/>
</dbReference>
<dbReference type="InterPro" id="IPR058240">
    <property type="entry name" value="rSAM_sf"/>
</dbReference>
<dbReference type="SUPFAM" id="SSF102114">
    <property type="entry name" value="Radical SAM enzymes"/>
    <property type="match status" value="1"/>
</dbReference>
<keyword evidence="5" id="KW-0411">Iron-sulfur</keyword>
<dbReference type="InterPro" id="IPR013785">
    <property type="entry name" value="Aldolase_TIM"/>
</dbReference>
<gene>
    <name evidence="7" type="ORF">JCM6292_3412</name>
</gene>
<dbReference type="GO" id="GO:0046872">
    <property type="term" value="F:metal ion binding"/>
    <property type="evidence" value="ECO:0007669"/>
    <property type="project" value="UniProtKB-KW"/>
</dbReference>
<sequence length="449" mass="52098">MEGRQIISKYTHLFTVQNQGDTEYIVYNSRNNSFFKISEELYIVLQEYSKDPQYYIGLIRNDCLSSLQKAKIIVSEDEDDNFVRQSILKSNLDSYASSHLSLSIAPTSGCNFRCPYCYEENKPNVTMTDETIKNMISFINEHQSIKTMGITWYGGEPLIAFDTIKKILNEIKHNSHVKLTSQAIVTNGYNFNQEVINFFKDQNLGKIQITIDGPEEEHNKRRILQNGKGTFQKIISNLKVIVRELPDSHVQIRINIDKNNQDGFIILYKELKELFNSHIAIYPGYIRINNKFQTGITCDSVDQNEARLFYDKLEKDGNIKVNYCPQIIRQRGCVATCITGYVIGPSGEIYKCWNDMGYPEKIVGYVNQNKLTNPNLYNQYLIDGQWTADEECKKCFFLPICSAGCAWQRIRNKFHKGTYDYCSLYKGEGIDKYLELHYRKNYLLSNKKD</sequence>
<protein>
    <recommendedName>
        <fullName evidence="6">Radical SAM core domain-containing protein</fullName>
    </recommendedName>
</protein>
<evidence type="ECO:0000256" key="1">
    <source>
        <dbReference type="ARBA" id="ARBA00001966"/>
    </source>
</evidence>
<reference evidence="7 8" key="1">
    <citation type="journal article" date="2014" name="Genome Announc.">
        <title>Draft Genome Sequences of Three Strains of Bacteroides pyogenes Isolated from a Cat and Swine.</title>
        <authorList>
            <person name="Sakamoto M."/>
            <person name="Oshima K."/>
            <person name="Suda W."/>
            <person name="Kitamura K."/>
            <person name="Iida T."/>
            <person name="Hattori M."/>
            <person name="Ohkuma M."/>
        </authorList>
    </citation>
    <scope>NUCLEOTIDE SEQUENCE [LARGE SCALE GENOMIC DNA]</scope>
    <source>
        <strain evidence="7 8">JCM 6292</strain>
    </source>
</reference>
<keyword evidence="2" id="KW-0949">S-adenosyl-L-methionine</keyword>
<dbReference type="PANTHER" id="PTHR43273:SF8">
    <property type="entry name" value="RADICAL SAM DOMAIN PROTEIN"/>
    <property type="match status" value="1"/>
</dbReference>
<name>W4PCK2_9BACE</name>
<dbReference type="PANTHER" id="PTHR43273">
    <property type="entry name" value="ANAEROBIC SULFATASE-MATURATING ENZYME HOMOLOG ASLB-RELATED"/>
    <property type="match status" value="1"/>
</dbReference>
<evidence type="ECO:0000256" key="3">
    <source>
        <dbReference type="ARBA" id="ARBA00022723"/>
    </source>
</evidence>
<accession>W4PCK2</accession>
<dbReference type="NCBIfam" id="TIGR04085">
    <property type="entry name" value="rSAM_more_4Fe4S"/>
    <property type="match status" value="1"/>
</dbReference>
<comment type="cofactor">
    <cofactor evidence="1">
        <name>[4Fe-4S] cluster</name>
        <dbReference type="ChEBI" id="CHEBI:49883"/>
    </cofactor>
</comment>
<organism evidence="7 8">
    <name type="scientific">Bacteroides pyogenes JCM 6292</name>
    <dbReference type="NCBI Taxonomy" id="1235809"/>
    <lineage>
        <taxon>Bacteria</taxon>
        <taxon>Pseudomonadati</taxon>
        <taxon>Bacteroidota</taxon>
        <taxon>Bacteroidia</taxon>
        <taxon>Bacteroidales</taxon>
        <taxon>Bacteroidaceae</taxon>
        <taxon>Bacteroides</taxon>
    </lineage>
</organism>
<dbReference type="SFLD" id="SFLDG01386">
    <property type="entry name" value="main_SPASM_domain-containing"/>
    <property type="match status" value="1"/>
</dbReference>
<dbReference type="Proteomes" id="UP000018861">
    <property type="component" value="Unassembled WGS sequence"/>
</dbReference>
<feature type="domain" description="Radical SAM core" evidence="6">
    <location>
        <begin position="94"/>
        <end position="320"/>
    </location>
</feature>
<comment type="caution">
    <text evidence="7">The sequence shown here is derived from an EMBL/GenBank/DDBJ whole genome shotgun (WGS) entry which is preliminary data.</text>
</comment>
<dbReference type="InterPro" id="IPR023867">
    <property type="entry name" value="Sulphatase_maturase_rSAM"/>
</dbReference>
<evidence type="ECO:0000256" key="2">
    <source>
        <dbReference type="ARBA" id="ARBA00022691"/>
    </source>
</evidence>
<dbReference type="Gene3D" id="3.20.20.70">
    <property type="entry name" value="Aldolase class I"/>
    <property type="match status" value="1"/>
</dbReference>
<dbReference type="EMBL" id="BAIQ01000047">
    <property type="protein sequence ID" value="GAE16904.1"/>
    <property type="molecule type" value="Genomic_DNA"/>
</dbReference>
<evidence type="ECO:0000313" key="8">
    <source>
        <dbReference type="Proteomes" id="UP000018861"/>
    </source>
</evidence>
<dbReference type="GO" id="GO:0051536">
    <property type="term" value="F:iron-sulfur cluster binding"/>
    <property type="evidence" value="ECO:0007669"/>
    <property type="project" value="UniProtKB-KW"/>
</dbReference>
<keyword evidence="3" id="KW-0479">Metal-binding</keyword>
<evidence type="ECO:0000313" key="7">
    <source>
        <dbReference type="EMBL" id="GAE16904.1"/>
    </source>
</evidence>
<keyword evidence="4" id="KW-0408">Iron</keyword>
<proteinExistence type="predicted"/>
<dbReference type="AlphaFoldDB" id="W4PCK2"/>
<dbReference type="SFLD" id="SFLDG01384">
    <property type="entry name" value="thioether_bond_formation_requi"/>
    <property type="match status" value="1"/>
</dbReference>
<evidence type="ECO:0000256" key="5">
    <source>
        <dbReference type="ARBA" id="ARBA00023014"/>
    </source>
</evidence>
<evidence type="ECO:0000259" key="6">
    <source>
        <dbReference type="PROSITE" id="PS51918"/>
    </source>
</evidence>
<dbReference type="InterPro" id="IPR007197">
    <property type="entry name" value="rSAM"/>
</dbReference>
<dbReference type="SFLD" id="SFLDS00029">
    <property type="entry name" value="Radical_SAM"/>
    <property type="match status" value="1"/>
</dbReference>
<evidence type="ECO:0000256" key="4">
    <source>
        <dbReference type="ARBA" id="ARBA00023004"/>
    </source>
</evidence>
<dbReference type="UniPathway" id="UPA00782"/>
<dbReference type="Pfam" id="PF04055">
    <property type="entry name" value="Radical_SAM"/>
    <property type="match status" value="1"/>
</dbReference>
<dbReference type="SFLD" id="SFLDG01067">
    <property type="entry name" value="SPASM/twitch_domain_containing"/>
    <property type="match status" value="1"/>
</dbReference>
<dbReference type="InterPro" id="IPR023885">
    <property type="entry name" value="4Fe4S-binding_SPASM_dom"/>
</dbReference>
<dbReference type="PROSITE" id="PS51918">
    <property type="entry name" value="RADICAL_SAM"/>
    <property type="match status" value="1"/>
</dbReference>
<dbReference type="GO" id="GO:0016491">
    <property type="term" value="F:oxidoreductase activity"/>
    <property type="evidence" value="ECO:0007669"/>
    <property type="project" value="InterPro"/>
</dbReference>